<feature type="transmembrane region" description="Helical" evidence="2">
    <location>
        <begin position="235"/>
        <end position="260"/>
    </location>
</feature>
<proteinExistence type="predicted"/>
<feature type="compositionally biased region" description="Polar residues" evidence="1">
    <location>
        <begin position="473"/>
        <end position="484"/>
    </location>
</feature>
<feature type="transmembrane region" description="Helical" evidence="2">
    <location>
        <begin position="134"/>
        <end position="156"/>
    </location>
</feature>
<evidence type="ECO:0000313" key="3">
    <source>
        <dbReference type="EMBL" id="CAH3113395.1"/>
    </source>
</evidence>
<evidence type="ECO:0008006" key="5">
    <source>
        <dbReference type="Google" id="ProtNLM"/>
    </source>
</evidence>
<dbReference type="Proteomes" id="UP001159405">
    <property type="component" value="Unassembled WGS sequence"/>
</dbReference>
<sequence>MNSYNELHEEERNFSIDFSPTESSKIIGQPGGDVAIPIEDYSPDPETTTPTDTTLLHCCTRSYFFFAGQWFWPAENFIKSQNLPRKACRIAYAIWQVIVVLIMWSYFLYSMGFFTLRTIEEVDWLCPLTDIKNMAHGLCWIVNQHTGLVFFLFGNFESLLKQLSVTKEEVRRRAPSHSISVFVVNSVLWLFVVPISLHATQMLIPDFLKGPRHRDGKITGTNNITFPATQIAFDVIFYAASRGFSLPIFFAFLYMMLFLCCEVDKFKDELGDGLYPTEDKAKKKAIKIRTLIKETEKAFRFFLSLYIAMILLASALEIFSIVEKVETVIIANDTVYEIPTSATAASLQTLNVGSKNLMPFPHRLTGNRPIPYYLVVIPPSNHTVGMSAGEDYTRKNVIDHYKITTQEIVVTAVLDITENVVLYAFPLYQMSVLKSCLKRVLEMVEDSDYGAPETHLDGTTSGDNAAQGFHLDGTTSGDNAAQGTHSEHTASWEETPKTIFRTRQEKKDFTNWYRATCTSGVKVLGREVSFLWALVLTFFAPFVVVVVNLMFKHIDIESPWH</sequence>
<feature type="transmembrane region" description="Helical" evidence="2">
    <location>
        <begin position="90"/>
        <end position="114"/>
    </location>
</feature>
<comment type="caution">
    <text evidence="3">The sequence shown here is derived from an EMBL/GenBank/DDBJ whole genome shotgun (WGS) entry which is preliminary data.</text>
</comment>
<feature type="region of interest" description="Disordered" evidence="1">
    <location>
        <begin position="452"/>
        <end position="496"/>
    </location>
</feature>
<feature type="transmembrane region" description="Helical" evidence="2">
    <location>
        <begin position="301"/>
        <end position="322"/>
    </location>
</feature>
<keyword evidence="2" id="KW-1133">Transmembrane helix</keyword>
<name>A0ABN8NN03_9CNID</name>
<reference evidence="3 4" key="1">
    <citation type="submission" date="2022-05" db="EMBL/GenBank/DDBJ databases">
        <authorList>
            <consortium name="Genoscope - CEA"/>
            <person name="William W."/>
        </authorList>
    </citation>
    <scope>NUCLEOTIDE SEQUENCE [LARGE SCALE GENOMIC DNA]</scope>
</reference>
<feature type="transmembrane region" description="Helical" evidence="2">
    <location>
        <begin position="177"/>
        <end position="197"/>
    </location>
</feature>
<feature type="transmembrane region" description="Helical" evidence="2">
    <location>
        <begin position="530"/>
        <end position="551"/>
    </location>
</feature>
<protein>
    <recommendedName>
        <fullName evidence="5">Odorant receptor</fullName>
    </recommendedName>
</protein>
<keyword evidence="2" id="KW-0812">Transmembrane</keyword>
<evidence type="ECO:0000313" key="4">
    <source>
        <dbReference type="Proteomes" id="UP001159405"/>
    </source>
</evidence>
<keyword evidence="2" id="KW-0472">Membrane</keyword>
<feature type="compositionally biased region" description="Basic and acidic residues" evidence="1">
    <location>
        <begin position="485"/>
        <end position="496"/>
    </location>
</feature>
<accession>A0ABN8NN03</accession>
<organism evidence="3 4">
    <name type="scientific">Porites lobata</name>
    <dbReference type="NCBI Taxonomy" id="104759"/>
    <lineage>
        <taxon>Eukaryota</taxon>
        <taxon>Metazoa</taxon>
        <taxon>Cnidaria</taxon>
        <taxon>Anthozoa</taxon>
        <taxon>Hexacorallia</taxon>
        <taxon>Scleractinia</taxon>
        <taxon>Fungiina</taxon>
        <taxon>Poritidae</taxon>
        <taxon>Porites</taxon>
    </lineage>
</organism>
<keyword evidence="4" id="KW-1185">Reference proteome</keyword>
<dbReference type="EMBL" id="CALNXK010000026">
    <property type="protein sequence ID" value="CAH3113395.1"/>
    <property type="molecule type" value="Genomic_DNA"/>
</dbReference>
<evidence type="ECO:0000256" key="2">
    <source>
        <dbReference type="SAM" id="Phobius"/>
    </source>
</evidence>
<gene>
    <name evidence="3" type="ORF">PLOB_00022052</name>
</gene>
<evidence type="ECO:0000256" key="1">
    <source>
        <dbReference type="SAM" id="MobiDB-lite"/>
    </source>
</evidence>